<feature type="coiled-coil region" evidence="1">
    <location>
        <begin position="260"/>
        <end position="287"/>
    </location>
</feature>
<accession>A0A4D6L2F8</accession>
<proteinExistence type="predicted"/>
<evidence type="ECO:0000313" key="3">
    <source>
        <dbReference type="Proteomes" id="UP000501690"/>
    </source>
</evidence>
<organism evidence="2 3">
    <name type="scientific">Vigna unguiculata</name>
    <name type="common">Cowpea</name>
    <dbReference type="NCBI Taxonomy" id="3917"/>
    <lineage>
        <taxon>Eukaryota</taxon>
        <taxon>Viridiplantae</taxon>
        <taxon>Streptophyta</taxon>
        <taxon>Embryophyta</taxon>
        <taxon>Tracheophyta</taxon>
        <taxon>Spermatophyta</taxon>
        <taxon>Magnoliopsida</taxon>
        <taxon>eudicotyledons</taxon>
        <taxon>Gunneridae</taxon>
        <taxon>Pentapetalae</taxon>
        <taxon>rosids</taxon>
        <taxon>fabids</taxon>
        <taxon>Fabales</taxon>
        <taxon>Fabaceae</taxon>
        <taxon>Papilionoideae</taxon>
        <taxon>50 kb inversion clade</taxon>
        <taxon>NPAAA clade</taxon>
        <taxon>indigoferoid/millettioid clade</taxon>
        <taxon>Phaseoleae</taxon>
        <taxon>Vigna</taxon>
    </lineage>
</organism>
<keyword evidence="1" id="KW-0175">Coiled coil</keyword>
<dbReference type="AlphaFoldDB" id="A0A4D6L2F8"/>
<reference evidence="2 3" key="1">
    <citation type="submission" date="2019-04" db="EMBL/GenBank/DDBJ databases">
        <title>An improved genome assembly and genetic linkage map for asparagus bean, Vigna unguiculata ssp. sesquipedialis.</title>
        <authorList>
            <person name="Xia Q."/>
            <person name="Zhang R."/>
            <person name="Dong Y."/>
        </authorList>
    </citation>
    <scope>NUCLEOTIDE SEQUENCE [LARGE SCALE GENOMIC DNA]</scope>
    <source>
        <tissue evidence="2">Leaf</tissue>
    </source>
</reference>
<sequence>MKFIFDEEDRPKFPLYWTQMPPPIDPWAEDRLTPAERADLAVFKTLSDKIPLRPLIQCLRSLDLSRAVYDIMAARRSPIPHPREGCTNWSVGGRGQAVAPYAYHSSDYRRPYHRRGKRKEEKEERWLLRWSLIQTEQARGTSGSLASAFLGNDVRLDENVSYHLGPRVKDMLKDVSEEEALQTTDELSLKLFAICTKFLKVNRSRVENLEKELATAQVEFQEVKASASDLKSEFDRLSVVKTEHAKCAGLLKAAGDQVKEEQLKAKEADWRKKVEKYEAELRIADEQVYAQYETGFQNIVDQTIFYYRCPTDRFDVRLGVVEGKLEKVFEPLNEVGVPPPSSTLASTTTDL</sequence>
<name>A0A4D6L2F8_VIGUN</name>
<evidence type="ECO:0000313" key="2">
    <source>
        <dbReference type="EMBL" id="QCD82660.1"/>
    </source>
</evidence>
<feature type="coiled-coil region" evidence="1">
    <location>
        <begin position="199"/>
        <end position="233"/>
    </location>
</feature>
<gene>
    <name evidence="2" type="ORF">DEO72_LG2g3000</name>
</gene>
<keyword evidence="3" id="KW-1185">Reference proteome</keyword>
<dbReference type="EMBL" id="CP039346">
    <property type="protein sequence ID" value="QCD82660.1"/>
    <property type="molecule type" value="Genomic_DNA"/>
</dbReference>
<dbReference type="Proteomes" id="UP000501690">
    <property type="component" value="Linkage Group LG2"/>
</dbReference>
<protein>
    <submittedName>
        <fullName evidence="2">Uncharacterized protein</fullName>
    </submittedName>
</protein>
<evidence type="ECO:0000256" key="1">
    <source>
        <dbReference type="SAM" id="Coils"/>
    </source>
</evidence>